<dbReference type="Gene3D" id="1.10.238.10">
    <property type="entry name" value="EF-hand"/>
    <property type="match status" value="2"/>
</dbReference>
<evidence type="ECO:0000313" key="17">
    <source>
        <dbReference type="EMBL" id="CAD8830838.1"/>
    </source>
</evidence>
<dbReference type="FunFam" id="1.10.238.10:FF:000003">
    <property type="entry name" value="Calmodulin A"/>
    <property type="match status" value="1"/>
</dbReference>
<feature type="domain" description="EF-hand" evidence="16">
    <location>
        <begin position="387"/>
        <end position="422"/>
    </location>
</feature>
<evidence type="ECO:0000259" key="16">
    <source>
        <dbReference type="PROSITE" id="PS50222"/>
    </source>
</evidence>
<comment type="catalytic activity">
    <reaction evidence="14">
        <text>L-seryl-[protein] + ATP = O-phospho-L-seryl-[protein] + ADP + H(+)</text>
        <dbReference type="Rhea" id="RHEA:17989"/>
        <dbReference type="Rhea" id="RHEA-COMP:9863"/>
        <dbReference type="Rhea" id="RHEA-COMP:11604"/>
        <dbReference type="ChEBI" id="CHEBI:15378"/>
        <dbReference type="ChEBI" id="CHEBI:29999"/>
        <dbReference type="ChEBI" id="CHEBI:30616"/>
        <dbReference type="ChEBI" id="CHEBI:83421"/>
        <dbReference type="ChEBI" id="CHEBI:456216"/>
        <dbReference type="EC" id="2.7.11.1"/>
    </reaction>
</comment>
<keyword evidence="9" id="KW-0418">Kinase</keyword>
<evidence type="ECO:0000256" key="10">
    <source>
        <dbReference type="ARBA" id="ARBA00022837"/>
    </source>
</evidence>
<evidence type="ECO:0000256" key="4">
    <source>
        <dbReference type="ARBA" id="ARBA00022527"/>
    </source>
</evidence>
<keyword evidence="4" id="KW-0723">Serine/threonine-protein kinase</keyword>
<dbReference type="Pfam" id="PF00069">
    <property type="entry name" value="Pkinase"/>
    <property type="match status" value="1"/>
</dbReference>
<dbReference type="Gene3D" id="1.10.510.10">
    <property type="entry name" value="Transferase(Phosphotransferase) domain 1"/>
    <property type="match status" value="1"/>
</dbReference>
<proteinExistence type="inferred from homology"/>
<dbReference type="PANTHER" id="PTHR24349">
    <property type="entry name" value="SERINE/THREONINE-PROTEIN KINASE"/>
    <property type="match status" value="1"/>
</dbReference>
<evidence type="ECO:0000256" key="2">
    <source>
        <dbReference type="ARBA" id="ARBA00011245"/>
    </source>
</evidence>
<dbReference type="GO" id="GO:0005524">
    <property type="term" value="F:ATP binding"/>
    <property type="evidence" value="ECO:0007669"/>
    <property type="project" value="UniProtKB-KW"/>
</dbReference>
<dbReference type="SMART" id="SM00054">
    <property type="entry name" value="EFh"/>
    <property type="match status" value="4"/>
</dbReference>
<sequence>MFVITNEGRITSKYAMSSSVLGEGSQGSVTKAKNLKSGQWLAVKSIRKPKSKEKQARLQQEIAIMKMLDHPNIIKLHEIFEDNRCIYLVMELCTGGELFERILAMGNFTELQAAILMQQIMRSVFYLHNLQICHRDLKPENFILSTKGPIEQKETLLKLIDFGFSRRSNGVLTTRAGTPYYVSPQVLTGHYDIECDMWSVGVIMYVMLCGYPPFGGETDDEVLRKVKLGTFSFVRNDWKHVSPDARDLIRMLLKMNPTERCTAEQALNHTWLKDRAPKATVDMCPDFVDKLRKFSSTNKLKKAVLHIIAGHLNDKQIQSLRDTFHHLDENGDGLLSLQEIVTGLQKAEMPSSPADLHDIMEQIDSDGSGLVDYTEFLAATLNQRTYMQEDICWNAFRVFDINGDGKISREEIAKVLHEGDLEKSTLQGVGLMMKDFDTNGDGVIDFEEFMHMMRGGDS</sequence>
<evidence type="ECO:0000256" key="8">
    <source>
        <dbReference type="ARBA" id="ARBA00022741"/>
    </source>
</evidence>
<evidence type="ECO:0000256" key="13">
    <source>
        <dbReference type="ARBA" id="ARBA00047899"/>
    </source>
</evidence>
<dbReference type="PROSITE" id="PS50011">
    <property type="entry name" value="PROTEIN_KINASE_DOM"/>
    <property type="match status" value="1"/>
</dbReference>
<feature type="domain" description="EF-hand" evidence="16">
    <location>
        <begin position="424"/>
        <end position="458"/>
    </location>
</feature>
<comment type="catalytic activity">
    <reaction evidence="13">
        <text>L-threonyl-[protein] + ATP = O-phospho-L-threonyl-[protein] + ADP + H(+)</text>
        <dbReference type="Rhea" id="RHEA:46608"/>
        <dbReference type="Rhea" id="RHEA-COMP:11060"/>
        <dbReference type="Rhea" id="RHEA-COMP:11605"/>
        <dbReference type="ChEBI" id="CHEBI:15378"/>
        <dbReference type="ChEBI" id="CHEBI:30013"/>
        <dbReference type="ChEBI" id="CHEBI:30616"/>
        <dbReference type="ChEBI" id="CHEBI:61977"/>
        <dbReference type="ChEBI" id="CHEBI:456216"/>
        <dbReference type="EC" id="2.7.11.1"/>
    </reaction>
</comment>
<feature type="domain" description="EF-hand" evidence="16">
    <location>
        <begin position="351"/>
        <end position="386"/>
    </location>
</feature>
<dbReference type="PROSITE" id="PS00108">
    <property type="entry name" value="PROTEIN_KINASE_ST"/>
    <property type="match status" value="1"/>
</dbReference>
<accession>A0A7S0ZSX5</accession>
<dbReference type="SMART" id="SM00220">
    <property type="entry name" value="S_TKc"/>
    <property type="match status" value="1"/>
</dbReference>
<organism evidence="17">
    <name type="scientific">Noctiluca scintillans</name>
    <name type="common">Sea sparkle</name>
    <name type="synonym">Red tide dinoflagellate</name>
    <dbReference type="NCBI Taxonomy" id="2966"/>
    <lineage>
        <taxon>Eukaryota</taxon>
        <taxon>Sar</taxon>
        <taxon>Alveolata</taxon>
        <taxon>Dinophyceae</taxon>
        <taxon>Noctilucales</taxon>
        <taxon>Noctilucaceae</taxon>
        <taxon>Noctiluca</taxon>
    </lineage>
</organism>
<dbReference type="EMBL" id="HBFQ01007434">
    <property type="protein sequence ID" value="CAD8830838.1"/>
    <property type="molecule type" value="Transcribed_RNA"/>
</dbReference>
<evidence type="ECO:0000256" key="12">
    <source>
        <dbReference type="ARBA" id="ARBA00024334"/>
    </source>
</evidence>
<dbReference type="InterPro" id="IPR000719">
    <property type="entry name" value="Prot_kinase_dom"/>
</dbReference>
<evidence type="ECO:0000256" key="3">
    <source>
        <dbReference type="ARBA" id="ARBA00012513"/>
    </source>
</evidence>
<dbReference type="FunFam" id="1.10.510.10:FF:000571">
    <property type="entry name" value="Maternal embryonic leucine zipper kinase"/>
    <property type="match status" value="1"/>
</dbReference>
<dbReference type="GO" id="GO:0005509">
    <property type="term" value="F:calcium ion binding"/>
    <property type="evidence" value="ECO:0007669"/>
    <property type="project" value="InterPro"/>
</dbReference>
<dbReference type="Gene3D" id="3.30.200.20">
    <property type="entry name" value="Phosphorylase Kinase, domain 1"/>
    <property type="match status" value="1"/>
</dbReference>
<evidence type="ECO:0000256" key="5">
    <source>
        <dbReference type="ARBA" id="ARBA00022679"/>
    </source>
</evidence>
<dbReference type="SUPFAM" id="SSF56112">
    <property type="entry name" value="Protein kinase-like (PK-like)"/>
    <property type="match status" value="1"/>
</dbReference>
<dbReference type="EC" id="2.7.11.1" evidence="3"/>
<dbReference type="CDD" id="cd05117">
    <property type="entry name" value="STKc_CAMK"/>
    <property type="match status" value="1"/>
</dbReference>
<dbReference type="GO" id="GO:0004674">
    <property type="term" value="F:protein serine/threonine kinase activity"/>
    <property type="evidence" value="ECO:0007669"/>
    <property type="project" value="UniProtKB-KW"/>
</dbReference>
<dbReference type="CDD" id="cd00051">
    <property type="entry name" value="EFh"/>
    <property type="match status" value="2"/>
</dbReference>
<comment type="cofactor">
    <cofactor evidence="1">
        <name>Mg(2+)</name>
        <dbReference type="ChEBI" id="CHEBI:18420"/>
    </cofactor>
</comment>
<dbReference type="FunFam" id="3.30.200.20:FF:000315">
    <property type="entry name" value="Calcium-dependent protein kinase 3"/>
    <property type="match status" value="1"/>
</dbReference>
<comment type="subunit">
    <text evidence="2">Monomer.</text>
</comment>
<keyword evidence="11" id="KW-0067">ATP-binding</keyword>
<dbReference type="InterPro" id="IPR008271">
    <property type="entry name" value="Ser/Thr_kinase_AS"/>
</dbReference>
<feature type="domain" description="Protein kinase" evidence="15">
    <location>
        <begin position="15"/>
        <end position="272"/>
    </location>
</feature>
<evidence type="ECO:0000256" key="14">
    <source>
        <dbReference type="ARBA" id="ARBA00048679"/>
    </source>
</evidence>
<reference evidence="17" key="1">
    <citation type="submission" date="2021-01" db="EMBL/GenBank/DDBJ databases">
        <authorList>
            <person name="Corre E."/>
            <person name="Pelletier E."/>
            <person name="Niang G."/>
            <person name="Scheremetjew M."/>
            <person name="Finn R."/>
            <person name="Kale V."/>
            <person name="Holt S."/>
            <person name="Cochrane G."/>
            <person name="Meng A."/>
            <person name="Brown T."/>
            <person name="Cohen L."/>
        </authorList>
    </citation>
    <scope>NUCLEOTIDE SEQUENCE</scope>
</reference>
<keyword evidence="5" id="KW-0808">Transferase</keyword>
<comment type="similarity">
    <text evidence="12">Belongs to the protein kinase superfamily. Ser/Thr protein kinase family. CDPK subfamily.</text>
</comment>
<evidence type="ECO:0000256" key="1">
    <source>
        <dbReference type="ARBA" id="ARBA00001946"/>
    </source>
</evidence>
<dbReference type="AlphaFoldDB" id="A0A7S0ZSX5"/>
<evidence type="ECO:0000256" key="11">
    <source>
        <dbReference type="ARBA" id="ARBA00022840"/>
    </source>
</evidence>
<feature type="domain" description="EF-hand" evidence="16">
    <location>
        <begin position="315"/>
        <end position="350"/>
    </location>
</feature>
<dbReference type="InterPro" id="IPR011009">
    <property type="entry name" value="Kinase-like_dom_sf"/>
</dbReference>
<keyword evidence="7" id="KW-0677">Repeat</keyword>
<dbReference type="PROSITE" id="PS00018">
    <property type="entry name" value="EF_HAND_1"/>
    <property type="match status" value="4"/>
</dbReference>
<dbReference type="InterPro" id="IPR018247">
    <property type="entry name" value="EF_Hand_1_Ca_BS"/>
</dbReference>
<dbReference type="InterPro" id="IPR050205">
    <property type="entry name" value="CDPK_Ser/Thr_kinases"/>
</dbReference>
<dbReference type="InterPro" id="IPR011992">
    <property type="entry name" value="EF-hand-dom_pair"/>
</dbReference>
<name>A0A7S0ZSX5_NOCSC</name>
<protein>
    <recommendedName>
        <fullName evidence="3">non-specific serine/threonine protein kinase</fullName>
        <ecNumber evidence="3">2.7.11.1</ecNumber>
    </recommendedName>
</protein>
<keyword evidence="8" id="KW-0547">Nucleotide-binding</keyword>
<gene>
    <name evidence="17" type="ORF">NSCI0253_LOCUS5184</name>
</gene>
<keyword evidence="6" id="KW-0479">Metal-binding</keyword>
<keyword evidence="10" id="KW-0106">Calcium</keyword>
<dbReference type="PROSITE" id="PS50222">
    <property type="entry name" value="EF_HAND_2"/>
    <property type="match status" value="4"/>
</dbReference>
<evidence type="ECO:0000256" key="6">
    <source>
        <dbReference type="ARBA" id="ARBA00022723"/>
    </source>
</evidence>
<evidence type="ECO:0000256" key="7">
    <source>
        <dbReference type="ARBA" id="ARBA00022737"/>
    </source>
</evidence>
<dbReference type="InterPro" id="IPR002048">
    <property type="entry name" value="EF_hand_dom"/>
</dbReference>
<dbReference type="Pfam" id="PF13499">
    <property type="entry name" value="EF-hand_7"/>
    <property type="match status" value="2"/>
</dbReference>
<evidence type="ECO:0000259" key="15">
    <source>
        <dbReference type="PROSITE" id="PS50011"/>
    </source>
</evidence>
<dbReference type="SUPFAM" id="SSF47473">
    <property type="entry name" value="EF-hand"/>
    <property type="match status" value="1"/>
</dbReference>
<evidence type="ECO:0000256" key="9">
    <source>
        <dbReference type="ARBA" id="ARBA00022777"/>
    </source>
</evidence>